<evidence type="ECO:0000256" key="1">
    <source>
        <dbReference type="SAM" id="Coils"/>
    </source>
</evidence>
<evidence type="ECO:0000313" key="4">
    <source>
        <dbReference type="Proteomes" id="UP000694568"/>
    </source>
</evidence>
<organism evidence="3 4">
    <name type="scientific">Sander lucioperca</name>
    <name type="common">Pike-perch</name>
    <name type="synonym">Perca lucioperca</name>
    <dbReference type="NCBI Taxonomy" id="283035"/>
    <lineage>
        <taxon>Eukaryota</taxon>
        <taxon>Metazoa</taxon>
        <taxon>Chordata</taxon>
        <taxon>Craniata</taxon>
        <taxon>Vertebrata</taxon>
        <taxon>Euteleostomi</taxon>
        <taxon>Actinopterygii</taxon>
        <taxon>Neopterygii</taxon>
        <taxon>Teleostei</taxon>
        <taxon>Neoteleostei</taxon>
        <taxon>Acanthomorphata</taxon>
        <taxon>Eupercaria</taxon>
        <taxon>Perciformes</taxon>
        <taxon>Percoidei</taxon>
        <taxon>Percidae</taxon>
        <taxon>Luciopercinae</taxon>
        <taxon>Sander</taxon>
    </lineage>
</organism>
<keyword evidence="4" id="KW-1185">Reference proteome</keyword>
<dbReference type="Ensembl" id="ENSSLUT00000032740.1">
    <property type="protein sequence ID" value="ENSSLUP00000031726.1"/>
    <property type="gene ID" value="ENSSLUG00000014184.1"/>
</dbReference>
<dbReference type="Proteomes" id="UP000694568">
    <property type="component" value="Unplaced"/>
</dbReference>
<dbReference type="InterPro" id="IPR042566">
    <property type="entry name" value="L1_C"/>
</dbReference>
<dbReference type="GeneTree" id="ENSGT00970000194218"/>
<feature type="coiled-coil region" evidence="1">
    <location>
        <begin position="118"/>
        <end position="145"/>
    </location>
</feature>
<evidence type="ECO:0000313" key="3">
    <source>
        <dbReference type="Ensembl" id="ENSSLUP00000031726.1"/>
    </source>
</evidence>
<dbReference type="AlphaFoldDB" id="A0A8C9Z4V8"/>
<sequence>DSEIREVANGWLCVRTCRMPMRPSKTRQTTISASKPSSTSQTTCKTKMAEEGSSAMPVDFEGFKRELCEDLAGAMKKEVLSLKSGLEEFKNTTNSEIAELRSTLAGTEHSLSTCSDDVTTLQRDVKCLTELADILQNKCEDLEGRSRRNNVRIVGIPESPGSCSTSAISALLKDAFNLEKAPLVDRSHRSSQPAPRGGEPARMVIARRHYYKDCNDILRLARTKQKIQVDGMTISVYLDFTARVAKARSAFNGIRQMLKDTPGVKFGILFPARLCITLNGAESFFTDPEAARAYVSQNIVHHHED</sequence>
<feature type="region of interest" description="Disordered" evidence="2">
    <location>
        <begin position="23"/>
        <end position="44"/>
    </location>
</feature>
<dbReference type="InterPro" id="IPR004244">
    <property type="entry name" value="Transposase_22"/>
</dbReference>
<dbReference type="Gene3D" id="3.30.250.20">
    <property type="entry name" value="L1 transposable element, C-terminal domain"/>
    <property type="match status" value="1"/>
</dbReference>
<feature type="compositionally biased region" description="Polar residues" evidence="2">
    <location>
        <begin position="26"/>
        <end position="44"/>
    </location>
</feature>
<name>A0A8C9Z4V8_SANLU</name>
<dbReference type="PANTHER" id="PTHR11505">
    <property type="entry name" value="L1 TRANSPOSABLE ELEMENT-RELATED"/>
    <property type="match status" value="1"/>
</dbReference>
<protein>
    <recommendedName>
        <fullName evidence="5">Transposase element L1Md-A101/L1Md-A102/L1Md-A2</fullName>
    </recommendedName>
</protein>
<evidence type="ECO:0000256" key="2">
    <source>
        <dbReference type="SAM" id="MobiDB-lite"/>
    </source>
</evidence>
<accession>A0A8C9Z4V8</accession>
<reference evidence="3" key="2">
    <citation type="submission" date="2025-09" db="UniProtKB">
        <authorList>
            <consortium name="Ensembl"/>
        </authorList>
    </citation>
    <scope>IDENTIFICATION</scope>
</reference>
<evidence type="ECO:0008006" key="5">
    <source>
        <dbReference type="Google" id="ProtNLM"/>
    </source>
</evidence>
<keyword evidence="1" id="KW-0175">Coiled coil</keyword>
<reference evidence="3" key="1">
    <citation type="submission" date="2025-08" db="UniProtKB">
        <authorList>
            <consortium name="Ensembl"/>
        </authorList>
    </citation>
    <scope>IDENTIFICATION</scope>
</reference>
<proteinExistence type="predicted"/>